<dbReference type="GeneID" id="105444769"/>
<dbReference type="GO" id="GO:0008270">
    <property type="term" value="F:zinc ion binding"/>
    <property type="evidence" value="ECO:0007669"/>
    <property type="project" value="UniProtKB-KW"/>
</dbReference>
<dbReference type="Gene3D" id="3.30.40.10">
    <property type="entry name" value="Zinc/RING finger domain, C3HC4 (zinc finger)"/>
    <property type="match status" value="1"/>
</dbReference>
<dbReference type="InterPro" id="IPR011011">
    <property type="entry name" value="Znf_FYVE_PHD"/>
</dbReference>
<dbReference type="InterPro" id="IPR013083">
    <property type="entry name" value="Znf_RING/FYVE/PHD"/>
</dbReference>
<evidence type="ECO:0000256" key="3">
    <source>
        <dbReference type="ARBA" id="ARBA00022833"/>
    </source>
</evidence>
<keyword evidence="3" id="KW-0862">Zinc</keyword>
<organism evidence="5 6">
    <name type="scientific">Strongylocentrotus purpuratus</name>
    <name type="common">Purple sea urchin</name>
    <dbReference type="NCBI Taxonomy" id="7668"/>
    <lineage>
        <taxon>Eukaryota</taxon>
        <taxon>Metazoa</taxon>
        <taxon>Echinodermata</taxon>
        <taxon>Eleutherozoa</taxon>
        <taxon>Echinozoa</taxon>
        <taxon>Echinoidea</taxon>
        <taxon>Euechinoidea</taxon>
        <taxon>Echinacea</taxon>
        <taxon>Camarodonta</taxon>
        <taxon>Echinidea</taxon>
        <taxon>Strongylocentrotidae</taxon>
        <taxon>Strongylocentrotus</taxon>
    </lineage>
</organism>
<feature type="region of interest" description="Disordered" evidence="4">
    <location>
        <begin position="487"/>
        <end position="506"/>
    </location>
</feature>
<keyword evidence="1" id="KW-0479">Metal-binding</keyword>
<feature type="compositionally biased region" description="Basic residues" evidence="4">
    <location>
        <begin position="159"/>
        <end position="171"/>
    </location>
</feature>
<evidence type="ECO:0000313" key="5">
    <source>
        <dbReference type="EnsemblMetazoa" id="XP_030833256"/>
    </source>
</evidence>
<feature type="region of interest" description="Disordered" evidence="4">
    <location>
        <begin position="136"/>
        <end position="174"/>
    </location>
</feature>
<evidence type="ECO:0008006" key="7">
    <source>
        <dbReference type="Google" id="ProtNLM"/>
    </source>
</evidence>
<evidence type="ECO:0000313" key="6">
    <source>
        <dbReference type="Proteomes" id="UP000007110"/>
    </source>
</evidence>
<dbReference type="Proteomes" id="UP000007110">
    <property type="component" value="Unassembled WGS sequence"/>
</dbReference>
<dbReference type="EnsemblMetazoa" id="XM_030977396">
    <property type="protein sequence ID" value="XP_030833256"/>
    <property type="gene ID" value="LOC105444769"/>
</dbReference>
<dbReference type="KEGG" id="spu:105444769"/>
<dbReference type="SUPFAM" id="SSF57903">
    <property type="entry name" value="FYVE/PHD zinc finger"/>
    <property type="match status" value="1"/>
</dbReference>
<dbReference type="AlphaFoldDB" id="A0A7M7NA13"/>
<proteinExistence type="predicted"/>
<evidence type="ECO:0000256" key="1">
    <source>
        <dbReference type="ARBA" id="ARBA00022723"/>
    </source>
</evidence>
<reference evidence="5" key="2">
    <citation type="submission" date="2021-01" db="UniProtKB">
        <authorList>
            <consortium name="EnsemblMetazoa"/>
        </authorList>
    </citation>
    <scope>IDENTIFICATION</scope>
</reference>
<dbReference type="OMA" id="TIAKECM"/>
<accession>A0A7M7NA13</accession>
<dbReference type="InParanoid" id="A0A7M7NA13"/>
<keyword evidence="2" id="KW-0863">Zinc-finger</keyword>
<dbReference type="InterPro" id="IPR019786">
    <property type="entry name" value="Zinc_finger_PHD-type_CS"/>
</dbReference>
<sequence>MHCWKYISAAITKMAAYSRDEYLLGDDLDFLTDFEEDLILEPGVWEVGDQYKLCTCEIPSTENLIRCSEPECTVKWFHRECIGNNGGVGEARVGPECGAGGADEQPPQAVQPSTASTMSASTDELWMCKDCSCSRSGSTRSQEASSSTGKTKSGPATARPKRRKPNRKKAKSTMDRQAIIDRGPQLIRNALNEVQLDKLYTDGSVSRLAQFIKCEEDSFINLAKELVDNIYTCATAGDGFTIGPSANIEVSKSFHVFRCRPEVKKKWTDFLWQQNVEESDRVKFTLFQYILRKTLSFVLTLMQGEQSGESVEDTHRVLSKEEEGVLRYVAGYIPFALVKRYRRMKAPLGKKLTAVLLKWKLTDDNKTEADSFLEYTSVWMTHQNRGGLFQVRDAVYRFMWTMENVVRKELSVSKLVGRDESAKEVLERAVNCNNNVQKCWNVLVCEDLEEQEAEDLFSTVVKYYIAIRLRNYVKLYVNMKKKQKMTESRKGQKGLRKELKKKSTSI</sequence>
<name>A0A7M7NA13_STRPU</name>
<feature type="compositionally biased region" description="Basic residues" evidence="4">
    <location>
        <begin position="491"/>
        <end position="506"/>
    </location>
</feature>
<keyword evidence="6" id="KW-1185">Reference proteome</keyword>
<feature type="compositionally biased region" description="Polar residues" evidence="4">
    <location>
        <begin position="136"/>
        <end position="151"/>
    </location>
</feature>
<evidence type="ECO:0000256" key="2">
    <source>
        <dbReference type="ARBA" id="ARBA00022771"/>
    </source>
</evidence>
<feature type="compositionally biased region" description="Polar residues" evidence="4">
    <location>
        <begin position="108"/>
        <end position="117"/>
    </location>
</feature>
<feature type="region of interest" description="Disordered" evidence="4">
    <location>
        <begin position="94"/>
        <end position="117"/>
    </location>
</feature>
<evidence type="ECO:0000256" key="4">
    <source>
        <dbReference type="SAM" id="MobiDB-lite"/>
    </source>
</evidence>
<protein>
    <recommendedName>
        <fullName evidence="7">Zinc finger PHD-type domain-containing protein</fullName>
    </recommendedName>
</protein>
<dbReference type="OrthoDB" id="10052386at2759"/>
<dbReference type="RefSeq" id="XP_030833256.1">
    <property type="nucleotide sequence ID" value="XM_030977396.1"/>
</dbReference>
<reference evidence="6" key="1">
    <citation type="submission" date="2015-02" db="EMBL/GenBank/DDBJ databases">
        <title>Genome sequencing for Strongylocentrotus purpuratus.</title>
        <authorList>
            <person name="Murali S."/>
            <person name="Liu Y."/>
            <person name="Vee V."/>
            <person name="English A."/>
            <person name="Wang M."/>
            <person name="Skinner E."/>
            <person name="Han Y."/>
            <person name="Muzny D.M."/>
            <person name="Worley K.C."/>
            <person name="Gibbs R.A."/>
        </authorList>
    </citation>
    <scope>NUCLEOTIDE SEQUENCE</scope>
</reference>
<dbReference type="PROSITE" id="PS01359">
    <property type="entry name" value="ZF_PHD_1"/>
    <property type="match status" value="1"/>
</dbReference>